<dbReference type="AlphaFoldDB" id="A0A951PRA0"/>
<protein>
    <submittedName>
        <fullName evidence="3">Uncharacterized protein</fullName>
    </submittedName>
</protein>
<dbReference type="EMBL" id="JAHHIF010000049">
    <property type="protein sequence ID" value="MBW4547811.1"/>
    <property type="molecule type" value="Genomic_DNA"/>
</dbReference>
<accession>A0A951PRA0</accession>
<evidence type="ECO:0000256" key="1">
    <source>
        <dbReference type="SAM" id="MobiDB-lite"/>
    </source>
</evidence>
<keyword evidence="2" id="KW-0812">Transmembrane</keyword>
<organism evidence="3 4">
    <name type="scientific">Symplocastrum torsivum CPER-KK1</name>
    <dbReference type="NCBI Taxonomy" id="450513"/>
    <lineage>
        <taxon>Bacteria</taxon>
        <taxon>Bacillati</taxon>
        <taxon>Cyanobacteriota</taxon>
        <taxon>Cyanophyceae</taxon>
        <taxon>Oscillatoriophycideae</taxon>
        <taxon>Oscillatoriales</taxon>
        <taxon>Microcoleaceae</taxon>
        <taxon>Symplocastrum</taxon>
    </lineage>
</organism>
<keyword evidence="2" id="KW-0472">Membrane</keyword>
<comment type="caution">
    <text evidence="3">The sequence shown here is derived from an EMBL/GenBank/DDBJ whole genome shotgun (WGS) entry which is preliminary data.</text>
</comment>
<sequence>MREDQSFSNVLVVMLVGAAFAAGAIGFQPWRHQDSASVEVERTAQQNRYDAAPVSE</sequence>
<evidence type="ECO:0000313" key="4">
    <source>
        <dbReference type="Proteomes" id="UP000753908"/>
    </source>
</evidence>
<keyword evidence="2" id="KW-1133">Transmembrane helix</keyword>
<gene>
    <name evidence="3" type="ORF">KME25_25700</name>
</gene>
<dbReference type="Proteomes" id="UP000753908">
    <property type="component" value="Unassembled WGS sequence"/>
</dbReference>
<evidence type="ECO:0000313" key="3">
    <source>
        <dbReference type="EMBL" id="MBW4547811.1"/>
    </source>
</evidence>
<reference evidence="3" key="2">
    <citation type="journal article" date="2022" name="Microbiol. Resour. Announc.">
        <title>Metagenome Sequencing to Explore Phylogenomics of Terrestrial Cyanobacteria.</title>
        <authorList>
            <person name="Ward R.D."/>
            <person name="Stajich J.E."/>
            <person name="Johansen J.R."/>
            <person name="Huntemann M."/>
            <person name="Clum A."/>
            <person name="Foster B."/>
            <person name="Foster B."/>
            <person name="Roux S."/>
            <person name="Palaniappan K."/>
            <person name="Varghese N."/>
            <person name="Mukherjee S."/>
            <person name="Reddy T.B.K."/>
            <person name="Daum C."/>
            <person name="Copeland A."/>
            <person name="Chen I.A."/>
            <person name="Ivanova N.N."/>
            <person name="Kyrpides N.C."/>
            <person name="Shapiro N."/>
            <person name="Eloe-Fadrosh E.A."/>
            <person name="Pietrasiak N."/>
        </authorList>
    </citation>
    <scope>NUCLEOTIDE SEQUENCE</scope>
    <source>
        <strain evidence="3">CPER-KK1</strain>
    </source>
</reference>
<proteinExistence type="predicted"/>
<evidence type="ECO:0000256" key="2">
    <source>
        <dbReference type="SAM" id="Phobius"/>
    </source>
</evidence>
<feature type="transmembrane region" description="Helical" evidence="2">
    <location>
        <begin position="6"/>
        <end position="27"/>
    </location>
</feature>
<name>A0A951PRA0_9CYAN</name>
<reference evidence="3" key="1">
    <citation type="submission" date="2021-05" db="EMBL/GenBank/DDBJ databases">
        <authorList>
            <person name="Pietrasiak N."/>
            <person name="Ward R."/>
            <person name="Stajich J.E."/>
            <person name="Kurbessoian T."/>
        </authorList>
    </citation>
    <scope>NUCLEOTIDE SEQUENCE</scope>
    <source>
        <strain evidence="3">CPER-KK1</strain>
    </source>
</reference>
<feature type="region of interest" description="Disordered" evidence="1">
    <location>
        <begin position="36"/>
        <end position="56"/>
    </location>
</feature>